<dbReference type="GO" id="GO:0016597">
    <property type="term" value="F:amino acid binding"/>
    <property type="evidence" value="ECO:0007669"/>
    <property type="project" value="InterPro"/>
</dbReference>
<dbReference type="GO" id="GO:0004070">
    <property type="term" value="F:aspartate carbamoyltransferase activity"/>
    <property type="evidence" value="ECO:0007669"/>
    <property type="project" value="UniProtKB-UniRule"/>
</dbReference>
<dbReference type="AlphaFoldDB" id="A0A9D7XJ62"/>
<dbReference type="EMBL" id="JADKIO010000013">
    <property type="protein sequence ID" value="MBK9798047.1"/>
    <property type="molecule type" value="Genomic_DNA"/>
</dbReference>
<dbReference type="SUPFAM" id="SSF53671">
    <property type="entry name" value="Aspartate/ornithine carbamoyltransferase"/>
    <property type="match status" value="1"/>
</dbReference>
<comment type="catalytic activity">
    <reaction evidence="6 7">
        <text>carbamoyl phosphate + L-aspartate = N-carbamoyl-L-aspartate + phosphate + H(+)</text>
        <dbReference type="Rhea" id="RHEA:20013"/>
        <dbReference type="ChEBI" id="CHEBI:15378"/>
        <dbReference type="ChEBI" id="CHEBI:29991"/>
        <dbReference type="ChEBI" id="CHEBI:32814"/>
        <dbReference type="ChEBI" id="CHEBI:43474"/>
        <dbReference type="ChEBI" id="CHEBI:58228"/>
        <dbReference type="EC" id="2.1.3.2"/>
    </reaction>
</comment>
<feature type="binding site" evidence="7">
    <location>
        <position position="142"/>
    </location>
    <ligand>
        <name>carbamoyl phosphate</name>
        <dbReference type="ChEBI" id="CHEBI:58228"/>
    </ligand>
</feature>
<dbReference type="GO" id="GO:0005829">
    <property type="term" value="C:cytosol"/>
    <property type="evidence" value="ECO:0007669"/>
    <property type="project" value="TreeGrafter"/>
</dbReference>
<dbReference type="PROSITE" id="PS00097">
    <property type="entry name" value="CARBAMOYLTRANSFERASE"/>
    <property type="match status" value="1"/>
</dbReference>
<dbReference type="InterPro" id="IPR002082">
    <property type="entry name" value="Asp_carbamoyltransf"/>
</dbReference>
<dbReference type="PRINTS" id="PR00100">
    <property type="entry name" value="AOTCASE"/>
</dbReference>
<dbReference type="HAMAP" id="MF_00001">
    <property type="entry name" value="Asp_carb_tr"/>
    <property type="match status" value="1"/>
</dbReference>
<dbReference type="PRINTS" id="PR00101">
    <property type="entry name" value="ATCASE"/>
</dbReference>
<evidence type="ECO:0000313" key="10">
    <source>
        <dbReference type="EMBL" id="MBK9798047.1"/>
    </source>
</evidence>
<evidence type="ECO:0000256" key="1">
    <source>
        <dbReference type="ARBA" id="ARBA00004852"/>
    </source>
</evidence>
<feature type="binding site" evidence="7">
    <location>
        <position position="175"/>
    </location>
    <ligand>
        <name>L-aspartate</name>
        <dbReference type="ChEBI" id="CHEBI:29991"/>
    </ligand>
</feature>
<comment type="similarity">
    <text evidence="2 7">Belongs to the aspartate/ornithine carbamoyltransferase superfamily. ATCase family.</text>
</comment>
<keyword evidence="3 7" id="KW-0808">Transferase</keyword>
<feature type="binding site" evidence="7">
    <location>
        <position position="114"/>
    </location>
    <ligand>
        <name>carbamoyl phosphate</name>
        <dbReference type="ChEBI" id="CHEBI:58228"/>
    </ligand>
</feature>
<feature type="binding site" evidence="7">
    <location>
        <position position="273"/>
    </location>
    <ligand>
        <name>carbamoyl phosphate</name>
        <dbReference type="ChEBI" id="CHEBI:58228"/>
    </ligand>
</feature>
<dbReference type="GO" id="GO:0044205">
    <property type="term" value="P:'de novo' UMP biosynthetic process"/>
    <property type="evidence" value="ECO:0007669"/>
    <property type="project" value="UniProtKB-UniRule"/>
</dbReference>
<comment type="pathway">
    <text evidence="1 7">Pyrimidine metabolism; UMP biosynthesis via de novo pathway; (S)-dihydroorotate from bicarbonate: step 2/3.</text>
</comment>
<dbReference type="InterPro" id="IPR006130">
    <property type="entry name" value="Asp/Orn_carbamoylTrfase"/>
</dbReference>
<dbReference type="NCBIfam" id="NF002032">
    <property type="entry name" value="PRK00856.1"/>
    <property type="match status" value="1"/>
</dbReference>
<feature type="domain" description="Aspartate/ornithine carbamoyltransferase carbamoyl-P binding" evidence="9">
    <location>
        <begin position="11"/>
        <end position="154"/>
    </location>
</feature>
<dbReference type="PANTHER" id="PTHR45753:SF6">
    <property type="entry name" value="ASPARTATE CARBAMOYLTRANSFERASE"/>
    <property type="match status" value="1"/>
</dbReference>
<organism evidence="10 11">
    <name type="scientific">Candidatus Geothrix skivensis</name>
    <dbReference type="NCBI Taxonomy" id="2954439"/>
    <lineage>
        <taxon>Bacteria</taxon>
        <taxon>Pseudomonadati</taxon>
        <taxon>Acidobacteriota</taxon>
        <taxon>Holophagae</taxon>
        <taxon>Holophagales</taxon>
        <taxon>Holophagaceae</taxon>
        <taxon>Geothrix</taxon>
    </lineage>
</organism>
<dbReference type="NCBIfam" id="TIGR00670">
    <property type="entry name" value="asp_carb_tr"/>
    <property type="match status" value="1"/>
</dbReference>
<reference evidence="10" key="1">
    <citation type="submission" date="2020-10" db="EMBL/GenBank/DDBJ databases">
        <title>Connecting structure to function with the recovery of over 1000 high-quality activated sludge metagenome-assembled genomes encoding full-length rRNA genes using long-read sequencing.</title>
        <authorList>
            <person name="Singleton C.M."/>
            <person name="Petriglieri F."/>
            <person name="Kristensen J.M."/>
            <person name="Kirkegaard R.H."/>
            <person name="Michaelsen T.Y."/>
            <person name="Andersen M.H."/>
            <person name="Karst S.M."/>
            <person name="Dueholm M.S."/>
            <person name="Nielsen P.H."/>
            <person name="Albertsen M."/>
        </authorList>
    </citation>
    <scope>NUCLEOTIDE SEQUENCE</scope>
    <source>
        <strain evidence="10">Skiv_18-Q3-R9-52_MAXAC.067</strain>
    </source>
</reference>
<name>A0A9D7XJ62_9BACT</name>
<sequence length="319" mass="35438">MPSSRYIFPHKHLLGIQPLSPQDITAILDQALAFEEVCERPNIKIVPALRKKLVVNLFFENSTRTRNSFEIAEKRLSAEIINFDADTSSLTKGETLIDTAMNLQAMHPDLIVMRHSAPGAHALLSRHMKASIINAGDGAHEHPTQALLDAYTLRKRFGRLEGLRVAIVGDIRNSRVVRSNLWLLTKMGAKVTLVGPPTLVPQELKATWPTISISHDFDAVIPDQDAIMMLRAQFERGTGAYIPGQGEYSRFYQLNPARMKRARKDVVVLHPGPINRGLEITSDVADGPNNLILDQVTNGVPVRMAVLYLLSNQHGEQVP</sequence>
<dbReference type="Pfam" id="PF00185">
    <property type="entry name" value="OTCace"/>
    <property type="match status" value="1"/>
</dbReference>
<gene>
    <name evidence="7" type="primary">pyrB</name>
    <name evidence="10" type="ORF">IPP58_16505</name>
</gene>
<evidence type="ECO:0000256" key="7">
    <source>
        <dbReference type="HAMAP-Rule" id="MF_00001"/>
    </source>
</evidence>
<evidence type="ECO:0000256" key="2">
    <source>
        <dbReference type="ARBA" id="ARBA00008896"/>
    </source>
</evidence>
<protein>
    <recommendedName>
        <fullName evidence="7">Aspartate carbamoyltransferase</fullName>
        <ecNumber evidence="7">2.1.3.2</ecNumber>
    </recommendedName>
    <alternativeName>
        <fullName evidence="7">Aspartate transcarbamylase</fullName>
        <shortName evidence="7">ATCase</shortName>
    </alternativeName>
</protein>
<comment type="caution">
    <text evidence="10">The sequence shown here is derived from an EMBL/GenBank/DDBJ whole genome shotgun (WGS) entry which is preliminary data.</text>
</comment>
<feature type="binding site" evidence="7">
    <location>
        <position position="145"/>
    </location>
    <ligand>
        <name>carbamoyl phosphate</name>
        <dbReference type="ChEBI" id="CHEBI:58228"/>
    </ligand>
</feature>
<dbReference type="EC" id="2.1.3.2" evidence="7"/>
<accession>A0A9D7XJ62</accession>
<feature type="domain" description="Aspartate/ornithine carbamoyltransferase Asp/Orn-binding" evidence="8">
    <location>
        <begin position="161"/>
        <end position="310"/>
    </location>
</feature>
<dbReference type="PANTHER" id="PTHR45753">
    <property type="entry name" value="ORNITHINE CARBAMOYLTRANSFERASE, MITOCHONDRIAL"/>
    <property type="match status" value="1"/>
</dbReference>
<evidence type="ECO:0000256" key="3">
    <source>
        <dbReference type="ARBA" id="ARBA00022679"/>
    </source>
</evidence>
<feature type="binding site" evidence="7">
    <location>
        <position position="65"/>
    </location>
    <ligand>
        <name>carbamoyl phosphate</name>
        <dbReference type="ChEBI" id="CHEBI:58228"/>
    </ligand>
</feature>
<dbReference type="InterPro" id="IPR006132">
    <property type="entry name" value="Asp/Orn_carbamoyltranf_P-bd"/>
</dbReference>
<dbReference type="InterPro" id="IPR036901">
    <property type="entry name" value="Asp/Orn_carbamoylTrfase_sf"/>
</dbReference>
<evidence type="ECO:0000313" key="11">
    <source>
        <dbReference type="Proteomes" id="UP000886657"/>
    </source>
</evidence>
<proteinExistence type="inferred from homology"/>
<dbReference type="Pfam" id="PF02729">
    <property type="entry name" value="OTCace_N"/>
    <property type="match status" value="1"/>
</dbReference>
<evidence type="ECO:0000256" key="6">
    <source>
        <dbReference type="ARBA" id="ARBA00048859"/>
    </source>
</evidence>
<feature type="binding site" evidence="7">
    <location>
        <position position="92"/>
    </location>
    <ligand>
        <name>L-aspartate</name>
        <dbReference type="ChEBI" id="CHEBI:29991"/>
    </ligand>
</feature>
<comment type="subunit">
    <text evidence="7">Heterododecamer (2C3:3R2) of six catalytic PyrB chains organized as two trimers (C3), and six regulatory PyrI chains organized as three dimers (R2).</text>
</comment>
<dbReference type="InterPro" id="IPR006131">
    <property type="entry name" value="Asp_carbamoyltransf_Asp/Orn-bd"/>
</dbReference>
<keyword evidence="4 7" id="KW-0665">Pyrimidine biosynthesis</keyword>
<feature type="binding site" evidence="7">
    <location>
        <position position="231"/>
    </location>
    <ligand>
        <name>L-aspartate</name>
        <dbReference type="ChEBI" id="CHEBI:29991"/>
    </ligand>
</feature>
<feature type="binding site" evidence="7">
    <location>
        <position position="64"/>
    </location>
    <ligand>
        <name>carbamoyl phosphate</name>
        <dbReference type="ChEBI" id="CHEBI:58228"/>
    </ligand>
</feature>
<evidence type="ECO:0000259" key="8">
    <source>
        <dbReference type="Pfam" id="PF00185"/>
    </source>
</evidence>
<dbReference type="GO" id="GO:0006207">
    <property type="term" value="P:'de novo' pyrimidine nucleobase biosynthetic process"/>
    <property type="evidence" value="ECO:0007669"/>
    <property type="project" value="InterPro"/>
</dbReference>
<dbReference type="Gene3D" id="3.40.50.1370">
    <property type="entry name" value="Aspartate/ornithine carbamoyltransferase"/>
    <property type="match status" value="2"/>
</dbReference>
<dbReference type="Proteomes" id="UP000886657">
    <property type="component" value="Unassembled WGS sequence"/>
</dbReference>
<comment type="function">
    <text evidence="5 7">Catalyzes the condensation of carbamoyl phosphate and aspartate to form carbamoyl aspartate and inorganic phosphate, the committed step in the de novo pyrimidine nucleotide biosynthesis pathway.</text>
</comment>
<feature type="binding site" evidence="7">
    <location>
        <position position="272"/>
    </location>
    <ligand>
        <name>carbamoyl phosphate</name>
        <dbReference type="ChEBI" id="CHEBI:58228"/>
    </ligand>
</feature>
<evidence type="ECO:0000256" key="4">
    <source>
        <dbReference type="ARBA" id="ARBA00022975"/>
    </source>
</evidence>
<evidence type="ECO:0000259" key="9">
    <source>
        <dbReference type="Pfam" id="PF02729"/>
    </source>
</evidence>
<evidence type="ECO:0000256" key="5">
    <source>
        <dbReference type="ARBA" id="ARBA00043884"/>
    </source>
</evidence>
<dbReference type="GO" id="GO:0006520">
    <property type="term" value="P:amino acid metabolic process"/>
    <property type="evidence" value="ECO:0007669"/>
    <property type="project" value="InterPro"/>
</dbReference>